<dbReference type="OMA" id="WVGALTW"/>
<evidence type="ECO:0000256" key="8">
    <source>
        <dbReference type="ARBA" id="ARBA00045670"/>
    </source>
</evidence>
<dbReference type="InterPro" id="IPR007653">
    <property type="entry name" value="SPC3"/>
</dbReference>
<comment type="subcellular location">
    <subcellularLocation>
        <location evidence="1">Endoplasmic reticulum membrane</location>
        <topology evidence="1">Single-pass type II membrane protein</topology>
    </subcellularLocation>
</comment>
<evidence type="ECO:0000313" key="10">
    <source>
        <dbReference type="EMBL" id="KXS13492.1"/>
    </source>
</evidence>
<dbReference type="PIRSF" id="PIRSF016089">
    <property type="entry name" value="SPC22"/>
    <property type="match status" value="1"/>
</dbReference>
<evidence type="ECO:0000256" key="7">
    <source>
        <dbReference type="ARBA" id="ARBA00023136"/>
    </source>
</evidence>
<organism evidence="10 11">
    <name type="scientific">Gonapodya prolifera (strain JEL478)</name>
    <name type="common">Monoblepharis prolifera</name>
    <dbReference type="NCBI Taxonomy" id="1344416"/>
    <lineage>
        <taxon>Eukaryota</taxon>
        <taxon>Fungi</taxon>
        <taxon>Fungi incertae sedis</taxon>
        <taxon>Chytridiomycota</taxon>
        <taxon>Chytridiomycota incertae sedis</taxon>
        <taxon>Monoblepharidomycetes</taxon>
        <taxon>Monoblepharidales</taxon>
        <taxon>Gonapodyaceae</taxon>
        <taxon>Gonapodya</taxon>
    </lineage>
</organism>
<dbReference type="GO" id="GO:0045047">
    <property type="term" value="P:protein targeting to ER"/>
    <property type="evidence" value="ECO:0007669"/>
    <property type="project" value="TreeGrafter"/>
</dbReference>
<protein>
    <recommendedName>
        <fullName evidence="9">Signal peptidase subunit 3</fullName>
    </recommendedName>
</protein>
<dbReference type="STRING" id="1344416.A0A139A9J0"/>
<keyword evidence="4 9" id="KW-0256">Endoplasmic reticulum</keyword>
<dbReference type="Pfam" id="PF04573">
    <property type="entry name" value="SPC22"/>
    <property type="match status" value="1"/>
</dbReference>
<dbReference type="Proteomes" id="UP000070544">
    <property type="component" value="Unassembled WGS sequence"/>
</dbReference>
<dbReference type="GO" id="GO:0006465">
    <property type="term" value="P:signal peptide processing"/>
    <property type="evidence" value="ECO:0007669"/>
    <property type="project" value="UniProtKB-UniRule"/>
</dbReference>
<evidence type="ECO:0000256" key="4">
    <source>
        <dbReference type="ARBA" id="ARBA00022824"/>
    </source>
</evidence>
<dbReference type="PANTHER" id="PTHR12804">
    <property type="entry name" value="MICROSOMAL SIGNAL PEPTIDASE 23 KD SUBUNIT SPC22/23"/>
    <property type="match status" value="1"/>
</dbReference>
<comment type="similarity">
    <text evidence="2 9">Belongs to the SPCS3 family.</text>
</comment>
<dbReference type="OrthoDB" id="10261524at2759"/>
<comment type="function">
    <text evidence="8">Essential component of the signal peptidase complex (SPC) which catalyzes the cleavage of N-terminal signal sequences from nascent proteins as they are translocated into the lumen of the endoplasmic reticulum. Essential for the SPC catalytic activity, possibly by stabilizing and positioning the active center of the complex close to the lumenal surface. Essential for viability.</text>
</comment>
<accession>A0A139A9J0</accession>
<keyword evidence="6" id="KW-1133">Transmembrane helix</keyword>
<dbReference type="PANTHER" id="PTHR12804:SF0">
    <property type="entry name" value="SIGNAL PEPTIDASE COMPLEX SUBUNIT 3"/>
    <property type="match status" value="1"/>
</dbReference>
<dbReference type="AlphaFoldDB" id="A0A139A9J0"/>
<proteinExistence type="inferred from homology"/>
<sequence>MYSISQRANAVLAFLVTVTLGFLVAVALTSPILLHGKGLRPAPGQNVLKIVDAESHKARLAFYDRTQNQSGDSELAIIRFDISADLRDLWNWNTKQLFVYVVAEYETDSHSTNQVVIWDSIIRNKDDALIRLRNVKGEYFLVDINPTLSTVSAKFTLHWNIIPYVGALFWNSGGQTPILALPAPR</sequence>
<evidence type="ECO:0000256" key="1">
    <source>
        <dbReference type="ARBA" id="ARBA00004648"/>
    </source>
</evidence>
<reference evidence="10 11" key="1">
    <citation type="journal article" date="2015" name="Genome Biol. Evol.">
        <title>Phylogenomic analyses indicate that early fungi evolved digesting cell walls of algal ancestors of land plants.</title>
        <authorList>
            <person name="Chang Y."/>
            <person name="Wang S."/>
            <person name="Sekimoto S."/>
            <person name="Aerts A.L."/>
            <person name="Choi C."/>
            <person name="Clum A."/>
            <person name="LaButti K.M."/>
            <person name="Lindquist E.A."/>
            <person name="Yee Ngan C."/>
            <person name="Ohm R.A."/>
            <person name="Salamov A.A."/>
            <person name="Grigoriev I.V."/>
            <person name="Spatafora J.W."/>
            <person name="Berbee M.L."/>
        </authorList>
    </citation>
    <scope>NUCLEOTIDE SEQUENCE [LARGE SCALE GENOMIC DNA]</scope>
    <source>
        <strain evidence="10 11">JEL478</strain>
    </source>
</reference>
<keyword evidence="7 9" id="KW-0472">Membrane</keyword>
<evidence type="ECO:0000256" key="2">
    <source>
        <dbReference type="ARBA" id="ARBA00009289"/>
    </source>
</evidence>
<evidence type="ECO:0000313" key="11">
    <source>
        <dbReference type="Proteomes" id="UP000070544"/>
    </source>
</evidence>
<evidence type="ECO:0000256" key="9">
    <source>
        <dbReference type="PIRNR" id="PIRNR016089"/>
    </source>
</evidence>
<keyword evidence="11" id="KW-1185">Reference proteome</keyword>
<name>A0A139A9J0_GONPJ</name>
<dbReference type="GO" id="GO:0005787">
    <property type="term" value="C:signal peptidase complex"/>
    <property type="evidence" value="ECO:0007669"/>
    <property type="project" value="UniProtKB-UniRule"/>
</dbReference>
<evidence type="ECO:0000256" key="3">
    <source>
        <dbReference type="ARBA" id="ARBA00022692"/>
    </source>
</evidence>
<gene>
    <name evidence="10" type="ORF">M427DRAFT_124979</name>
</gene>
<dbReference type="EMBL" id="KQ965777">
    <property type="protein sequence ID" value="KXS13492.1"/>
    <property type="molecule type" value="Genomic_DNA"/>
</dbReference>
<evidence type="ECO:0000256" key="6">
    <source>
        <dbReference type="ARBA" id="ARBA00022989"/>
    </source>
</evidence>
<keyword evidence="3" id="KW-0812">Transmembrane</keyword>
<evidence type="ECO:0000256" key="5">
    <source>
        <dbReference type="ARBA" id="ARBA00022968"/>
    </source>
</evidence>
<keyword evidence="5" id="KW-0735">Signal-anchor</keyword>